<organism evidence="1 2">
    <name type="scientific">Penicillium concentricum</name>
    <dbReference type="NCBI Taxonomy" id="293559"/>
    <lineage>
        <taxon>Eukaryota</taxon>
        <taxon>Fungi</taxon>
        <taxon>Dikarya</taxon>
        <taxon>Ascomycota</taxon>
        <taxon>Pezizomycotina</taxon>
        <taxon>Eurotiomycetes</taxon>
        <taxon>Eurotiomycetidae</taxon>
        <taxon>Eurotiales</taxon>
        <taxon>Aspergillaceae</taxon>
        <taxon>Penicillium</taxon>
    </lineage>
</organism>
<dbReference type="OrthoDB" id="4367264at2759"/>
<name>A0A9W9R991_9EURO</name>
<dbReference type="AlphaFoldDB" id="A0A9W9R991"/>
<reference evidence="1" key="1">
    <citation type="submission" date="2022-12" db="EMBL/GenBank/DDBJ databases">
        <authorList>
            <person name="Petersen C."/>
        </authorList>
    </citation>
    <scope>NUCLEOTIDE SEQUENCE</scope>
    <source>
        <strain evidence="1">IBT 3081</strain>
    </source>
</reference>
<evidence type="ECO:0000313" key="1">
    <source>
        <dbReference type="EMBL" id="KAJ5355926.1"/>
    </source>
</evidence>
<gene>
    <name evidence="1" type="ORF">N7517_010535</name>
</gene>
<dbReference type="GeneID" id="81467441"/>
<keyword evidence="2" id="KW-1185">Reference proteome</keyword>
<dbReference type="RefSeq" id="XP_056574073.1">
    <property type="nucleotide sequence ID" value="XM_056728258.1"/>
</dbReference>
<evidence type="ECO:0000313" key="2">
    <source>
        <dbReference type="Proteomes" id="UP001147752"/>
    </source>
</evidence>
<sequence length="95" mass="10963">MVEVQWWTAVLAEERGWEAIPTRDGKQYYPPWECHLDGSSFRLHHCAQVPSSISAFEPPSAAEAYDYLCNFTRFHDAFGQWRICCCSHITIAEPI</sequence>
<accession>A0A9W9R991</accession>
<dbReference type="EMBL" id="JAPZBT010000006">
    <property type="protein sequence ID" value="KAJ5355926.1"/>
    <property type="molecule type" value="Genomic_DNA"/>
</dbReference>
<proteinExistence type="predicted"/>
<dbReference type="Proteomes" id="UP001147752">
    <property type="component" value="Unassembled WGS sequence"/>
</dbReference>
<comment type="caution">
    <text evidence="1">The sequence shown here is derived from an EMBL/GenBank/DDBJ whole genome shotgun (WGS) entry which is preliminary data.</text>
</comment>
<reference evidence="1" key="2">
    <citation type="journal article" date="2023" name="IMA Fungus">
        <title>Comparative genomic study of the Penicillium genus elucidates a diverse pangenome and 15 lateral gene transfer events.</title>
        <authorList>
            <person name="Petersen C."/>
            <person name="Sorensen T."/>
            <person name="Nielsen M.R."/>
            <person name="Sondergaard T.E."/>
            <person name="Sorensen J.L."/>
            <person name="Fitzpatrick D.A."/>
            <person name="Frisvad J.C."/>
            <person name="Nielsen K.L."/>
        </authorList>
    </citation>
    <scope>NUCLEOTIDE SEQUENCE</scope>
    <source>
        <strain evidence="1">IBT 3081</strain>
    </source>
</reference>
<protein>
    <submittedName>
        <fullName evidence="1">Uncharacterized protein</fullName>
    </submittedName>
</protein>